<organism evidence="1">
    <name type="scientific">marine sediment metagenome</name>
    <dbReference type="NCBI Taxonomy" id="412755"/>
    <lineage>
        <taxon>unclassified sequences</taxon>
        <taxon>metagenomes</taxon>
        <taxon>ecological metagenomes</taxon>
    </lineage>
</organism>
<accession>X1Q3A7</accession>
<proteinExistence type="predicted"/>
<gene>
    <name evidence="1" type="ORF">S06H3_42320</name>
</gene>
<evidence type="ECO:0000313" key="1">
    <source>
        <dbReference type="EMBL" id="GAI37729.1"/>
    </source>
</evidence>
<dbReference type="EMBL" id="BARV01026155">
    <property type="protein sequence ID" value="GAI37729.1"/>
    <property type="molecule type" value="Genomic_DNA"/>
</dbReference>
<feature type="non-terminal residue" evidence="1">
    <location>
        <position position="102"/>
    </location>
</feature>
<evidence type="ECO:0008006" key="2">
    <source>
        <dbReference type="Google" id="ProtNLM"/>
    </source>
</evidence>
<sequence length="102" mass="11568">MTKKLKIAIIVPPFTTVPPLGQGGTERVAYEMIEGFTKKGYKVTLFGAGKYKGSAKFIQIFKKTITERKFDTAYLEASRPLRLESAYIARVMREIIKKEGEF</sequence>
<name>X1Q3A7_9ZZZZ</name>
<dbReference type="Gene3D" id="3.40.50.2000">
    <property type="entry name" value="Glycogen Phosphorylase B"/>
    <property type="match status" value="1"/>
</dbReference>
<protein>
    <recommendedName>
        <fullName evidence="2">Glycosyltransferase subfamily 4-like N-terminal domain-containing protein</fullName>
    </recommendedName>
</protein>
<dbReference type="AlphaFoldDB" id="X1Q3A7"/>
<reference evidence="1" key="1">
    <citation type="journal article" date="2014" name="Front. Microbiol.">
        <title>High frequency of phylogenetically diverse reductive dehalogenase-homologous genes in deep subseafloor sedimentary metagenomes.</title>
        <authorList>
            <person name="Kawai M."/>
            <person name="Futagami T."/>
            <person name="Toyoda A."/>
            <person name="Takaki Y."/>
            <person name="Nishi S."/>
            <person name="Hori S."/>
            <person name="Arai W."/>
            <person name="Tsubouchi T."/>
            <person name="Morono Y."/>
            <person name="Uchiyama I."/>
            <person name="Ito T."/>
            <person name="Fujiyama A."/>
            <person name="Inagaki F."/>
            <person name="Takami H."/>
        </authorList>
    </citation>
    <scope>NUCLEOTIDE SEQUENCE</scope>
    <source>
        <strain evidence="1">Expedition CK06-06</strain>
    </source>
</reference>
<comment type="caution">
    <text evidence="1">The sequence shown here is derived from an EMBL/GenBank/DDBJ whole genome shotgun (WGS) entry which is preliminary data.</text>
</comment>